<gene>
    <name evidence="2" type="ORF">H5410_052040</name>
</gene>
<sequence length="68" mass="7982">MERVHQKELYDTHIARCDGSEKIPIQCSKLKILTEVNPIKNSQLKRGQITKNTPDRIRDHTNHFQNTN</sequence>
<reference evidence="2 3" key="1">
    <citation type="submission" date="2020-09" db="EMBL/GenBank/DDBJ databases">
        <title>De no assembly of potato wild relative species, Solanum commersonii.</title>
        <authorList>
            <person name="Cho K."/>
        </authorList>
    </citation>
    <scope>NUCLEOTIDE SEQUENCE [LARGE SCALE GENOMIC DNA]</scope>
    <source>
        <strain evidence="2">LZ3.2</strain>
        <tissue evidence="2">Leaf</tissue>
    </source>
</reference>
<evidence type="ECO:0000313" key="3">
    <source>
        <dbReference type="Proteomes" id="UP000824120"/>
    </source>
</evidence>
<dbReference type="EMBL" id="JACXVP010000010">
    <property type="protein sequence ID" value="KAG5581413.1"/>
    <property type="molecule type" value="Genomic_DNA"/>
</dbReference>
<proteinExistence type="predicted"/>
<name>A0A9J5X1V6_SOLCO</name>
<dbReference type="Proteomes" id="UP000824120">
    <property type="component" value="Chromosome 10"/>
</dbReference>
<accession>A0A9J5X1V6</accession>
<organism evidence="2 3">
    <name type="scientific">Solanum commersonii</name>
    <name type="common">Commerson's wild potato</name>
    <name type="synonym">Commerson's nightshade</name>
    <dbReference type="NCBI Taxonomy" id="4109"/>
    <lineage>
        <taxon>Eukaryota</taxon>
        <taxon>Viridiplantae</taxon>
        <taxon>Streptophyta</taxon>
        <taxon>Embryophyta</taxon>
        <taxon>Tracheophyta</taxon>
        <taxon>Spermatophyta</taxon>
        <taxon>Magnoliopsida</taxon>
        <taxon>eudicotyledons</taxon>
        <taxon>Gunneridae</taxon>
        <taxon>Pentapetalae</taxon>
        <taxon>asterids</taxon>
        <taxon>lamiids</taxon>
        <taxon>Solanales</taxon>
        <taxon>Solanaceae</taxon>
        <taxon>Solanoideae</taxon>
        <taxon>Solaneae</taxon>
        <taxon>Solanum</taxon>
    </lineage>
</organism>
<protein>
    <submittedName>
        <fullName evidence="2">Uncharacterized protein</fullName>
    </submittedName>
</protein>
<feature type="region of interest" description="Disordered" evidence="1">
    <location>
        <begin position="45"/>
        <end position="68"/>
    </location>
</feature>
<feature type="compositionally biased region" description="Basic and acidic residues" evidence="1">
    <location>
        <begin position="53"/>
        <end position="62"/>
    </location>
</feature>
<dbReference type="AlphaFoldDB" id="A0A9J5X1V6"/>
<evidence type="ECO:0000256" key="1">
    <source>
        <dbReference type="SAM" id="MobiDB-lite"/>
    </source>
</evidence>
<keyword evidence="3" id="KW-1185">Reference proteome</keyword>
<comment type="caution">
    <text evidence="2">The sequence shown here is derived from an EMBL/GenBank/DDBJ whole genome shotgun (WGS) entry which is preliminary data.</text>
</comment>
<evidence type="ECO:0000313" key="2">
    <source>
        <dbReference type="EMBL" id="KAG5581413.1"/>
    </source>
</evidence>